<dbReference type="PANTHER" id="PTHR33164:SF43">
    <property type="entry name" value="HTH-TYPE TRANSCRIPTIONAL REPRESSOR YETL"/>
    <property type="match status" value="1"/>
</dbReference>
<dbReference type="PANTHER" id="PTHR33164">
    <property type="entry name" value="TRANSCRIPTIONAL REGULATOR, MARR FAMILY"/>
    <property type="match status" value="1"/>
</dbReference>
<sequence length="170" mass="18874">MSTTSDPPNPLRLRPDQAEDLSEQSLLAVQAFRTTLHLAARLRAAMDQRLREDGLTTQQAALITVVETAGAPSLSEAASALTCTRQNLKQLANALERKGLIELRADRHDARVTRLVATRRSRAYWASRDTSDVEAVTAWFSDLDPPTLRTLLDSLERVLARVDERSETPN</sequence>
<dbReference type="GO" id="GO:0006950">
    <property type="term" value="P:response to stress"/>
    <property type="evidence" value="ECO:0007669"/>
    <property type="project" value="TreeGrafter"/>
</dbReference>
<dbReference type="InterPro" id="IPR036388">
    <property type="entry name" value="WH-like_DNA-bd_sf"/>
</dbReference>
<comment type="caution">
    <text evidence="2">The sequence shown here is derived from an EMBL/GenBank/DDBJ whole genome shotgun (WGS) entry which is preliminary data.</text>
</comment>
<keyword evidence="3" id="KW-1185">Reference proteome</keyword>
<dbReference type="InterPro" id="IPR036390">
    <property type="entry name" value="WH_DNA-bd_sf"/>
</dbReference>
<dbReference type="EMBL" id="SAIY01000005">
    <property type="protein sequence ID" value="NGM14123.1"/>
    <property type="molecule type" value="Genomic_DNA"/>
</dbReference>
<dbReference type="Pfam" id="PF12802">
    <property type="entry name" value="MarR_2"/>
    <property type="match status" value="1"/>
</dbReference>
<evidence type="ECO:0000313" key="2">
    <source>
        <dbReference type="EMBL" id="NGM14123.1"/>
    </source>
</evidence>
<dbReference type="SUPFAM" id="SSF46785">
    <property type="entry name" value="Winged helix' DNA-binding domain"/>
    <property type="match status" value="1"/>
</dbReference>
<reference evidence="2 3" key="1">
    <citation type="submission" date="2020-02" db="EMBL/GenBank/DDBJ databases">
        <title>Draft Genome Sequence of Verrucosispora sp. Strain CWR15, Isolated from Gulf of Mexico Sponge.</title>
        <authorList>
            <person name="Kennedy S.J."/>
            <person name="Cella E."/>
            <person name="Azarian T."/>
            <person name="Baker B.J."/>
            <person name="Shaw L.N."/>
        </authorList>
    </citation>
    <scope>NUCLEOTIDE SEQUENCE [LARGE SCALE GENOMIC DNA]</scope>
    <source>
        <strain evidence="2 3">CWR15</strain>
    </source>
</reference>
<dbReference type="Proteomes" id="UP000478148">
    <property type="component" value="Unassembled WGS sequence"/>
</dbReference>
<evidence type="ECO:0000259" key="1">
    <source>
        <dbReference type="PROSITE" id="PS50995"/>
    </source>
</evidence>
<protein>
    <submittedName>
        <fullName evidence="2">Winged helix-turn-helix transcriptional regulator</fullName>
    </submittedName>
</protein>
<gene>
    <name evidence="2" type="ORF">ENC19_16285</name>
</gene>
<organism evidence="2 3">
    <name type="scientific">Verrucosispora sioxanthis</name>
    <dbReference type="NCBI Taxonomy" id="2499994"/>
    <lineage>
        <taxon>Bacteria</taxon>
        <taxon>Bacillati</taxon>
        <taxon>Actinomycetota</taxon>
        <taxon>Actinomycetes</taxon>
        <taxon>Micromonosporales</taxon>
        <taxon>Micromonosporaceae</taxon>
        <taxon>Micromonospora</taxon>
    </lineage>
</organism>
<evidence type="ECO:0000313" key="3">
    <source>
        <dbReference type="Proteomes" id="UP000478148"/>
    </source>
</evidence>
<accession>A0A6M1L7K6</accession>
<dbReference type="AlphaFoldDB" id="A0A6M1L7K6"/>
<dbReference type="InterPro" id="IPR039422">
    <property type="entry name" value="MarR/SlyA-like"/>
</dbReference>
<dbReference type="SMART" id="SM00347">
    <property type="entry name" value="HTH_MARR"/>
    <property type="match status" value="1"/>
</dbReference>
<dbReference type="PROSITE" id="PS50995">
    <property type="entry name" value="HTH_MARR_2"/>
    <property type="match status" value="1"/>
</dbReference>
<name>A0A6M1L7K6_9ACTN</name>
<dbReference type="InterPro" id="IPR000835">
    <property type="entry name" value="HTH_MarR-typ"/>
</dbReference>
<dbReference type="Gene3D" id="1.10.10.10">
    <property type="entry name" value="Winged helix-like DNA-binding domain superfamily/Winged helix DNA-binding domain"/>
    <property type="match status" value="1"/>
</dbReference>
<dbReference type="RefSeq" id="WP_164448034.1">
    <property type="nucleotide sequence ID" value="NZ_SAIY01000005.1"/>
</dbReference>
<feature type="domain" description="HTH marR-type" evidence="1">
    <location>
        <begin position="28"/>
        <end position="160"/>
    </location>
</feature>
<proteinExistence type="predicted"/>
<dbReference type="GO" id="GO:0003700">
    <property type="term" value="F:DNA-binding transcription factor activity"/>
    <property type="evidence" value="ECO:0007669"/>
    <property type="project" value="InterPro"/>
</dbReference>